<dbReference type="AlphaFoldDB" id="A0A1S3DEU9"/>
<feature type="region of interest" description="Disordered" evidence="1">
    <location>
        <begin position="1"/>
        <end position="34"/>
    </location>
</feature>
<dbReference type="RefSeq" id="XP_008480541.1">
    <property type="nucleotide sequence ID" value="XM_008482319.1"/>
</dbReference>
<feature type="region of interest" description="Disordered" evidence="1">
    <location>
        <begin position="82"/>
        <end position="105"/>
    </location>
</feature>
<dbReference type="PaxDb" id="121845-A0A1S3DEU9"/>
<feature type="region of interest" description="Disordered" evidence="1">
    <location>
        <begin position="162"/>
        <end position="205"/>
    </location>
</feature>
<reference evidence="3" key="1">
    <citation type="submission" date="2025-08" db="UniProtKB">
        <authorList>
            <consortium name="RefSeq"/>
        </authorList>
    </citation>
    <scope>IDENTIFICATION</scope>
</reference>
<feature type="compositionally biased region" description="Acidic residues" evidence="1">
    <location>
        <begin position="257"/>
        <end position="269"/>
    </location>
</feature>
<feature type="region of interest" description="Disordered" evidence="1">
    <location>
        <begin position="230"/>
        <end position="269"/>
    </location>
</feature>
<evidence type="ECO:0000256" key="1">
    <source>
        <dbReference type="SAM" id="MobiDB-lite"/>
    </source>
</evidence>
<feature type="region of interest" description="Disordered" evidence="1">
    <location>
        <begin position="366"/>
        <end position="385"/>
    </location>
</feature>
<sequence>MDSAAESADTVQNEANQMEKVDAEDAISANVEEIPTNSEALGVVETPEGNVKICPEIIVQDKALVFDDEAVLEENLGSDTKDSIETISESVEGKDESSGKDNEPISSEYFLKVPEVTLEDGLVAKEKKAEEITEEVDATFEYNEDHSKKAEKMNTIEEVFQEDHEGNTGGNEVASEELDVDTESGNEKTPKDDNGEHEIRIIRSTDDLNAQVETLEEEILETPHILEIAEPIQEVSEDDRKDASNDKGEETSKPILDEEMSTGEISSDLDDTKETVNEMGTSKPILDEEISTGEISSDLDDTKETVNEMGLKDDTVDHDNTKDLVIDFNEVLGQVNEADLKVAEIEELKHIDDIISSAVKVDSLNLDSSQSDSNATLTSDKTEKSSGITLTTDINEKFADTEINEDIEDSLPVKLAAPVMISKVIEIKQLDEISDEESLQHVQASDVTSIEEEDLLESV</sequence>
<evidence type="ECO:0000313" key="2">
    <source>
        <dbReference type="Proteomes" id="UP000079169"/>
    </source>
</evidence>
<feature type="compositionally biased region" description="Acidic residues" evidence="1">
    <location>
        <begin position="174"/>
        <end position="184"/>
    </location>
</feature>
<dbReference type="Proteomes" id="UP000079169">
    <property type="component" value="Unplaced"/>
</dbReference>
<proteinExistence type="predicted"/>
<feature type="compositionally biased region" description="Basic and acidic residues" evidence="1">
    <location>
        <begin position="238"/>
        <end position="256"/>
    </location>
</feature>
<organism evidence="2 3">
    <name type="scientific">Diaphorina citri</name>
    <name type="common">Asian citrus psyllid</name>
    <dbReference type="NCBI Taxonomy" id="121845"/>
    <lineage>
        <taxon>Eukaryota</taxon>
        <taxon>Metazoa</taxon>
        <taxon>Ecdysozoa</taxon>
        <taxon>Arthropoda</taxon>
        <taxon>Hexapoda</taxon>
        <taxon>Insecta</taxon>
        <taxon>Pterygota</taxon>
        <taxon>Neoptera</taxon>
        <taxon>Paraneoptera</taxon>
        <taxon>Hemiptera</taxon>
        <taxon>Sternorrhyncha</taxon>
        <taxon>Psylloidea</taxon>
        <taxon>Psyllidae</taxon>
        <taxon>Diaphorininae</taxon>
        <taxon>Diaphorina</taxon>
    </lineage>
</organism>
<gene>
    <name evidence="3" type="primary">LOC103517294</name>
</gene>
<accession>A0A1S3DEU9</accession>
<evidence type="ECO:0000313" key="3">
    <source>
        <dbReference type="RefSeq" id="XP_008480541.1"/>
    </source>
</evidence>
<feature type="compositionally biased region" description="Basic and acidic residues" evidence="1">
    <location>
        <begin position="185"/>
        <end position="205"/>
    </location>
</feature>
<keyword evidence="2" id="KW-1185">Reference proteome</keyword>
<dbReference type="KEGG" id="dci:103517294"/>
<feature type="compositionally biased region" description="Polar residues" evidence="1">
    <location>
        <begin position="375"/>
        <end position="385"/>
    </location>
</feature>
<name>A0A1S3DEU9_DIACI</name>
<feature type="compositionally biased region" description="Basic and acidic residues" evidence="1">
    <location>
        <begin position="91"/>
        <end position="103"/>
    </location>
</feature>
<protein>
    <submittedName>
        <fullName evidence="3">Protein starmaker-like</fullName>
    </submittedName>
</protein>
<dbReference type="GeneID" id="103517294"/>